<feature type="region of interest" description="Disordered" evidence="1">
    <location>
        <begin position="40"/>
        <end position="68"/>
    </location>
</feature>
<accession>A0ABC9YXA5</accession>
<name>A0ABC9YXA5_9NOCA</name>
<protein>
    <submittedName>
        <fullName evidence="2">Uncharacterized protein</fullName>
    </submittedName>
</protein>
<keyword evidence="3" id="KW-1185">Reference proteome</keyword>
<evidence type="ECO:0000313" key="2">
    <source>
        <dbReference type="EMBL" id="GAP29988.1"/>
    </source>
</evidence>
<dbReference type="EMBL" id="BBYQ01000069">
    <property type="protein sequence ID" value="GAP29988.1"/>
    <property type="molecule type" value="Genomic_DNA"/>
</dbReference>
<dbReference type="AlphaFoldDB" id="A0ABC9YXA5"/>
<dbReference type="Proteomes" id="UP000037179">
    <property type="component" value="Unassembled WGS sequence"/>
</dbReference>
<feature type="compositionally biased region" description="Polar residues" evidence="1">
    <location>
        <begin position="54"/>
        <end position="65"/>
    </location>
</feature>
<proteinExistence type="predicted"/>
<reference evidence="3" key="1">
    <citation type="submission" date="2015-07" db="EMBL/GenBank/DDBJ databases">
        <title>Nocardia seriolae U-1 whole genome shotgun sequence.</title>
        <authorList>
            <person name="Imajoh M."/>
            <person name="Fukumoto Y."/>
            <person name="Sukeda M."/>
            <person name="Yamane J."/>
            <person name="Yamasaki K."/>
            <person name="Shimizu M."/>
            <person name="Ohnishi K."/>
            <person name="Oshima S."/>
        </authorList>
    </citation>
    <scope>NUCLEOTIDE SEQUENCE [LARGE SCALE GENOMIC DNA]</scope>
    <source>
        <strain evidence="3">U-1</strain>
    </source>
</reference>
<sequence length="118" mass="13085">MATVPPSGLKASGRGSRPLLREHALDPVQHQPPHLARIPDTEQIQAPDPGGQPLQRTVTDPNGQQLPRIHIQGGLPLLIGVPRGHIVLRQHRHHQIGLPHPPMHEVPVIRPRIEIPRR</sequence>
<comment type="caution">
    <text evidence="2">The sequence shown here is derived from an EMBL/GenBank/DDBJ whole genome shotgun (WGS) entry which is preliminary data.</text>
</comment>
<organism evidence="2 3">
    <name type="scientific">Nocardia seriolae</name>
    <dbReference type="NCBI Taxonomy" id="37332"/>
    <lineage>
        <taxon>Bacteria</taxon>
        <taxon>Bacillati</taxon>
        <taxon>Actinomycetota</taxon>
        <taxon>Actinomycetes</taxon>
        <taxon>Mycobacteriales</taxon>
        <taxon>Nocardiaceae</taxon>
        <taxon>Nocardia</taxon>
    </lineage>
</organism>
<evidence type="ECO:0000313" key="3">
    <source>
        <dbReference type="Proteomes" id="UP000037179"/>
    </source>
</evidence>
<gene>
    <name evidence="2" type="ORF">NSK11_contig00069-0034</name>
</gene>
<reference evidence="2 3" key="2">
    <citation type="journal article" date="2016" name="Genome Announc.">
        <title>Draft Genome Sequence of Erythromycin- and Oxytetracycline-Sensitive Nocardia seriolae Strain U-1 (NBRC 110359).</title>
        <authorList>
            <person name="Imajoh M."/>
            <person name="Sukeda M."/>
            <person name="Shimizu M."/>
            <person name="Yamane J."/>
            <person name="Ohnishi K."/>
            <person name="Oshima S."/>
        </authorList>
    </citation>
    <scope>NUCLEOTIDE SEQUENCE [LARGE SCALE GENOMIC DNA]</scope>
    <source>
        <strain evidence="2 3">U-1</strain>
    </source>
</reference>
<evidence type="ECO:0000256" key="1">
    <source>
        <dbReference type="SAM" id="MobiDB-lite"/>
    </source>
</evidence>